<comment type="caution">
    <text evidence="2">The sequence shown here is derived from an EMBL/GenBank/DDBJ whole genome shotgun (WGS) entry which is preliminary data.</text>
</comment>
<dbReference type="Gene3D" id="3.80.10.10">
    <property type="entry name" value="Ribonuclease Inhibitor"/>
    <property type="match status" value="1"/>
</dbReference>
<proteinExistence type="predicted"/>
<dbReference type="SUPFAM" id="SSF52047">
    <property type="entry name" value="RNI-like"/>
    <property type="match status" value="1"/>
</dbReference>
<dbReference type="InterPro" id="IPR001810">
    <property type="entry name" value="F-box_dom"/>
</dbReference>
<evidence type="ECO:0000313" key="3">
    <source>
        <dbReference type="Proteomes" id="UP000663828"/>
    </source>
</evidence>
<name>A0A813Y8P6_ADIRI</name>
<keyword evidence="3" id="KW-1185">Reference proteome</keyword>
<dbReference type="PROSITE" id="PS50181">
    <property type="entry name" value="FBOX"/>
    <property type="match status" value="1"/>
</dbReference>
<dbReference type="AlphaFoldDB" id="A0A813Y8P6"/>
<protein>
    <recommendedName>
        <fullName evidence="1">F-box domain-containing protein</fullName>
    </recommendedName>
</protein>
<evidence type="ECO:0000313" key="2">
    <source>
        <dbReference type="EMBL" id="CAF0880669.1"/>
    </source>
</evidence>
<evidence type="ECO:0000259" key="1">
    <source>
        <dbReference type="PROSITE" id="PS50181"/>
    </source>
</evidence>
<sequence length="746" mass="86212">MNQNLAIQVFTNNHLENDLVHAVQNGAPLPVRPETLNELRMTQRSLTDVFPVPQNSLSHRCLGVLYDQTRGFIIIGYDLALQNGINWERARTKFQSFLARHLDTAHVDIDVIGIAWNASQCWYIMRKNEVIIRALTANANNDEHMDYTKIKMISKPSTLETLPDEVLLEVCEYLLNVDILYSFFDLNSRMRRMISQYYDSISLHKASIVQSTYLCQTVLPQIGSCIQSLVVDRCYSVMQHELFIKHFSERMFRVFPSLKRISLVGFQYSHLVAFLDSLHDFKHLEEIHLHDLFGINEEHQADALRALLQANNKRLTSIMVNTESSFLQFHRTDCYTNIRRLRLTLRGIKDLGAFFVVVPNIQYLDVTLIEEDMENVPADEIMIDSLDHLVDFRLRSTKRWWNGEELAFMLLHLPNVKFLALFVCVLDEKLVYGNEILSLLPPRVQHFHYAIFYPPNMVFDHDNFIINSWPTSYPIVCHYSDDFGFLHTLPWHFKCITFPTSIGKEMCKPTKCKTGYDTGVKRLEVALDKSLSLSDSLGVIAQCRRLKHLIVFVNSTNEASKEEAQNASVNLPVFLQLTQIYIYASNIVGFEQFSSIFSSAPNLIRLDLPCDYLLNLLEKQPIRNLLGQRIKSLVILDATKASSVKLTEENVHLIAMTFTNLCDVYVDVTHLTSNSNEIVPSSMESMVIRLLSEFMPRKLISLVVDIQPSEEIKTNSKQWLYNNTILRHQLFDADFNKELNRLIIWM</sequence>
<dbReference type="InterPro" id="IPR032675">
    <property type="entry name" value="LRR_dom_sf"/>
</dbReference>
<organism evidence="2 3">
    <name type="scientific">Adineta ricciae</name>
    <name type="common">Rotifer</name>
    <dbReference type="NCBI Taxonomy" id="249248"/>
    <lineage>
        <taxon>Eukaryota</taxon>
        <taxon>Metazoa</taxon>
        <taxon>Spiralia</taxon>
        <taxon>Gnathifera</taxon>
        <taxon>Rotifera</taxon>
        <taxon>Eurotatoria</taxon>
        <taxon>Bdelloidea</taxon>
        <taxon>Adinetida</taxon>
        <taxon>Adinetidae</taxon>
        <taxon>Adineta</taxon>
    </lineage>
</organism>
<accession>A0A813Y8P6</accession>
<feature type="domain" description="F-box" evidence="1">
    <location>
        <begin position="156"/>
        <end position="201"/>
    </location>
</feature>
<gene>
    <name evidence="2" type="ORF">XAT740_LOCUS6982</name>
</gene>
<dbReference type="Proteomes" id="UP000663828">
    <property type="component" value="Unassembled WGS sequence"/>
</dbReference>
<dbReference type="EMBL" id="CAJNOR010000325">
    <property type="protein sequence ID" value="CAF0880669.1"/>
    <property type="molecule type" value="Genomic_DNA"/>
</dbReference>
<reference evidence="2" key="1">
    <citation type="submission" date="2021-02" db="EMBL/GenBank/DDBJ databases">
        <authorList>
            <person name="Nowell W R."/>
        </authorList>
    </citation>
    <scope>NUCLEOTIDE SEQUENCE</scope>
</reference>